<evidence type="ECO:0000256" key="9">
    <source>
        <dbReference type="ARBA" id="ARBA00022777"/>
    </source>
</evidence>
<comment type="catalytic activity">
    <reaction evidence="13">
        <text>a lipid A disaccharide + ATP = a lipid IVA + ADP + H(+)</text>
        <dbReference type="Rhea" id="RHEA:67840"/>
        <dbReference type="ChEBI" id="CHEBI:15378"/>
        <dbReference type="ChEBI" id="CHEBI:30616"/>
        <dbReference type="ChEBI" id="CHEBI:176343"/>
        <dbReference type="ChEBI" id="CHEBI:176425"/>
        <dbReference type="ChEBI" id="CHEBI:456216"/>
        <dbReference type="EC" id="2.7.1.130"/>
    </reaction>
</comment>
<dbReference type="PANTHER" id="PTHR42724:SF1">
    <property type="entry name" value="TETRAACYLDISACCHARIDE 4'-KINASE, MITOCHONDRIAL-RELATED"/>
    <property type="match status" value="1"/>
</dbReference>
<keyword evidence="7 13" id="KW-0808">Transferase</keyword>
<dbReference type="GO" id="GO:0009245">
    <property type="term" value="P:lipid A biosynthetic process"/>
    <property type="evidence" value="ECO:0007669"/>
    <property type="project" value="UniProtKB-UniRule"/>
</dbReference>
<dbReference type="AlphaFoldDB" id="B3E4I2"/>
<keyword evidence="14" id="KW-1133">Transmembrane helix</keyword>
<feature type="transmembrane region" description="Helical" evidence="14">
    <location>
        <begin position="20"/>
        <end position="44"/>
    </location>
</feature>
<proteinExistence type="inferred from homology"/>
<evidence type="ECO:0000256" key="1">
    <source>
        <dbReference type="ARBA" id="ARBA00002274"/>
    </source>
</evidence>
<keyword evidence="14" id="KW-0472">Membrane</keyword>
<dbReference type="STRING" id="398767.Glov_0771"/>
<evidence type="ECO:0000256" key="14">
    <source>
        <dbReference type="SAM" id="Phobius"/>
    </source>
</evidence>
<dbReference type="Proteomes" id="UP000002420">
    <property type="component" value="Chromosome"/>
</dbReference>
<evidence type="ECO:0000256" key="3">
    <source>
        <dbReference type="ARBA" id="ARBA00012071"/>
    </source>
</evidence>
<keyword evidence="8 13" id="KW-0547">Nucleotide-binding</keyword>
<keyword evidence="11 13" id="KW-0443">Lipid metabolism</keyword>
<dbReference type="EMBL" id="CP001089">
    <property type="protein sequence ID" value="ACD94497.1"/>
    <property type="molecule type" value="Genomic_DNA"/>
</dbReference>
<dbReference type="PANTHER" id="PTHR42724">
    <property type="entry name" value="TETRAACYLDISACCHARIDE 4'-KINASE"/>
    <property type="match status" value="1"/>
</dbReference>
<comment type="pathway">
    <text evidence="2 13">Glycolipid biosynthesis; lipid IV(A) biosynthesis; lipid IV(A) from (3R)-3-hydroxytetradecanoyl-[acyl-carrier-protein] and UDP-N-acetyl-alpha-D-glucosamine: step 6/6.</text>
</comment>
<evidence type="ECO:0000256" key="8">
    <source>
        <dbReference type="ARBA" id="ARBA00022741"/>
    </source>
</evidence>
<gene>
    <name evidence="13" type="primary">lpxK</name>
    <name evidence="15" type="ordered locus">Glov_0771</name>
</gene>
<organism evidence="15 16">
    <name type="scientific">Trichlorobacter lovleyi (strain ATCC BAA-1151 / DSM 17278 / SZ)</name>
    <name type="common">Geobacter lovleyi</name>
    <dbReference type="NCBI Taxonomy" id="398767"/>
    <lineage>
        <taxon>Bacteria</taxon>
        <taxon>Pseudomonadati</taxon>
        <taxon>Thermodesulfobacteriota</taxon>
        <taxon>Desulfuromonadia</taxon>
        <taxon>Geobacterales</taxon>
        <taxon>Geobacteraceae</taxon>
        <taxon>Trichlorobacter</taxon>
    </lineage>
</organism>
<dbReference type="KEGG" id="glo:Glov_0771"/>
<dbReference type="NCBIfam" id="TIGR00682">
    <property type="entry name" value="lpxK"/>
    <property type="match status" value="1"/>
</dbReference>
<evidence type="ECO:0000256" key="10">
    <source>
        <dbReference type="ARBA" id="ARBA00022840"/>
    </source>
</evidence>
<feature type="binding site" evidence="13">
    <location>
        <begin position="66"/>
        <end position="73"/>
    </location>
    <ligand>
        <name>ATP</name>
        <dbReference type="ChEBI" id="CHEBI:30616"/>
    </ligand>
</feature>
<evidence type="ECO:0000256" key="12">
    <source>
        <dbReference type="ARBA" id="ARBA00029757"/>
    </source>
</evidence>
<keyword evidence="10 13" id="KW-0067">ATP-binding</keyword>
<dbReference type="EC" id="2.7.1.130" evidence="3 13"/>
<evidence type="ECO:0000256" key="11">
    <source>
        <dbReference type="ARBA" id="ARBA00023098"/>
    </source>
</evidence>
<dbReference type="GO" id="GO:0009244">
    <property type="term" value="P:lipopolysaccharide core region biosynthetic process"/>
    <property type="evidence" value="ECO:0007669"/>
    <property type="project" value="TreeGrafter"/>
</dbReference>
<dbReference type="GO" id="GO:0005886">
    <property type="term" value="C:plasma membrane"/>
    <property type="evidence" value="ECO:0007669"/>
    <property type="project" value="TreeGrafter"/>
</dbReference>
<evidence type="ECO:0000256" key="4">
    <source>
        <dbReference type="ARBA" id="ARBA00016436"/>
    </source>
</evidence>
<evidence type="ECO:0000256" key="5">
    <source>
        <dbReference type="ARBA" id="ARBA00022516"/>
    </source>
</evidence>
<evidence type="ECO:0000313" key="15">
    <source>
        <dbReference type="EMBL" id="ACD94497.1"/>
    </source>
</evidence>
<dbReference type="InterPro" id="IPR027417">
    <property type="entry name" value="P-loop_NTPase"/>
</dbReference>
<keyword evidence="14" id="KW-0812">Transmembrane</keyword>
<evidence type="ECO:0000256" key="13">
    <source>
        <dbReference type="HAMAP-Rule" id="MF_00409"/>
    </source>
</evidence>
<dbReference type="GO" id="GO:0009029">
    <property type="term" value="F:lipid-A 4'-kinase activity"/>
    <property type="evidence" value="ECO:0007669"/>
    <property type="project" value="UniProtKB-UniRule"/>
</dbReference>
<dbReference type="InterPro" id="IPR003758">
    <property type="entry name" value="LpxK"/>
</dbReference>
<comment type="similarity">
    <text evidence="13">Belongs to the LpxK family.</text>
</comment>
<dbReference type="SUPFAM" id="SSF52540">
    <property type="entry name" value="P-loop containing nucleoside triphosphate hydrolases"/>
    <property type="match status" value="1"/>
</dbReference>
<protein>
    <recommendedName>
        <fullName evidence="4 13">Tetraacyldisaccharide 4'-kinase</fullName>
        <ecNumber evidence="3 13">2.7.1.130</ecNumber>
    </recommendedName>
    <alternativeName>
        <fullName evidence="12 13">Lipid A 4'-kinase</fullName>
    </alternativeName>
</protein>
<dbReference type="RefSeq" id="WP_012468853.1">
    <property type="nucleotide sequence ID" value="NC_010814.1"/>
</dbReference>
<evidence type="ECO:0000256" key="2">
    <source>
        <dbReference type="ARBA" id="ARBA00004870"/>
    </source>
</evidence>
<keyword evidence="16" id="KW-1185">Reference proteome</keyword>
<name>B3E4I2_TRIL1</name>
<dbReference type="HAMAP" id="MF_00409">
    <property type="entry name" value="LpxK"/>
    <property type="match status" value="1"/>
</dbReference>
<dbReference type="OrthoDB" id="9766423at2"/>
<dbReference type="HOGENOM" id="CLU_038816_2_0_7"/>
<accession>B3E4I2</accession>
<dbReference type="GO" id="GO:0005524">
    <property type="term" value="F:ATP binding"/>
    <property type="evidence" value="ECO:0007669"/>
    <property type="project" value="UniProtKB-UniRule"/>
</dbReference>
<sequence length="360" mass="38782">MTGAVWWRGMADGSNRSAAAFALKLLLAPFALLYGTALCIRALLYQAGILATHRLPCPVISVGNLTVGGTGKTPVTILLARELQHRGCRVAVLSRGYGGSLEGQVAVVSDGESLLLGPGQAGDEPCLLARSVAGLIVVIGSDRYQAGLTVLERFRPDVLLLDDGFQHIRLYRDLNILLLDAARPFGNGWTVPLGLLREPRTALKRADLALFTRCHGTEMLPPLTLPTSRSYHRLASFQLLVTGNAVSLEQLQQGRVAAFAGIAEPSAFFEALRQIGIEPVATLSLPDHEPYHAAGLQQLEALVASAEPDWLITTEKDGIKLQGGGYAWSSRLVTARLEVQLEDRELLARALDKLFQIGPE</sequence>
<dbReference type="UniPathway" id="UPA00359">
    <property type="reaction ID" value="UER00482"/>
</dbReference>
<keyword evidence="6 13" id="KW-0441">Lipid A biosynthesis</keyword>
<comment type="function">
    <text evidence="1 13">Transfers the gamma-phosphate of ATP to the 4'-position of a tetraacyldisaccharide 1-phosphate intermediate (termed DS-1-P) to form tetraacyldisaccharide 1,4'-bis-phosphate (lipid IVA).</text>
</comment>
<evidence type="ECO:0000256" key="6">
    <source>
        <dbReference type="ARBA" id="ARBA00022556"/>
    </source>
</evidence>
<evidence type="ECO:0000313" key="16">
    <source>
        <dbReference type="Proteomes" id="UP000002420"/>
    </source>
</evidence>
<keyword evidence="9 13" id="KW-0418">Kinase</keyword>
<dbReference type="Pfam" id="PF02606">
    <property type="entry name" value="LpxK"/>
    <property type="match status" value="1"/>
</dbReference>
<dbReference type="eggNOG" id="COG1663">
    <property type="taxonomic scope" value="Bacteria"/>
</dbReference>
<reference evidence="15 16" key="1">
    <citation type="submission" date="2008-05" db="EMBL/GenBank/DDBJ databases">
        <title>Complete sequence of chromosome of Geobacter lovleyi SZ.</title>
        <authorList>
            <consortium name="US DOE Joint Genome Institute"/>
            <person name="Lucas S."/>
            <person name="Copeland A."/>
            <person name="Lapidus A."/>
            <person name="Glavina del Rio T."/>
            <person name="Dalin E."/>
            <person name="Tice H."/>
            <person name="Bruce D."/>
            <person name="Goodwin L."/>
            <person name="Pitluck S."/>
            <person name="Chertkov O."/>
            <person name="Meincke L."/>
            <person name="Brettin T."/>
            <person name="Detter J.C."/>
            <person name="Han C."/>
            <person name="Tapia R."/>
            <person name="Kuske C.R."/>
            <person name="Schmutz J."/>
            <person name="Larimer F."/>
            <person name="Land M."/>
            <person name="Hauser L."/>
            <person name="Kyrpides N."/>
            <person name="Mikhailova N."/>
            <person name="Sung Y."/>
            <person name="Fletcher K.E."/>
            <person name="Ritalahti K.M."/>
            <person name="Loeffler F.E."/>
            <person name="Richardson P."/>
        </authorList>
    </citation>
    <scope>NUCLEOTIDE SEQUENCE [LARGE SCALE GENOMIC DNA]</scope>
    <source>
        <strain evidence="16">ATCC BAA-1151 / DSM 17278 / SZ</strain>
    </source>
</reference>
<keyword evidence="5 13" id="KW-0444">Lipid biosynthesis</keyword>
<evidence type="ECO:0000256" key="7">
    <source>
        <dbReference type="ARBA" id="ARBA00022679"/>
    </source>
</evidence>